<evidence type="ECO:0000256" key="5">
    <source>
        <dbReference type="ARBA" id="ARBA00023040"/>
    </source>
</evidence>
<dbReference type="InterPro" id="IPR000611">
    <property type="entry name" value="NPY_rcpt"/>
</dbReference>
<evidence type="ECO:0000256" key="9">
    <source>
        <dbReference type="RuleBase" id="RU000688"/>
    </source>
</evidence>
<dbReference type="PRINTS" id="PR01012">
    <property type="entry name" value="NRPEPTIDEYR"/>
</dbReference>
<feature type="transmembrane region" description="Helical" evidence="10">
    <location>
        <begin position="72"/>
        <end position="97"/>
    </location>
</feature>
<evidence type="ECO:0000256" key="7">
    <source>
        <dbReference type="ARBA" id="ARBA00023170"/>
    </source>
</evidence>
<evidence type="ECO:0000256" key="4">
    <source>
        <dbReference type="ARBA" id="ARBA00022989"/>
    </source>
</evidence>
<dbReference type="GO" id="GO:0042923">
    <property type="term" value="F:neuropeptide binding"/>
    <property type="evidence" value="ECO:0007669"/>
    <property type="project" value="TreeGrafter"/>
</dbReference>
<dbReference type="GO" id="GO:0043005">
    <property type="term" value="C:neuron projection"/>
    <property type="evidence" value="ECO:0007669"/>
    <property type="project" value="TreeGrafter"/>
</dbReference>
<proteinExistence type="inferred from homology"/>
<evidence type="ECO:0000313" key="12">
    <source>
        <dbReference type="Proteomes" id="UP000887575"/>
    </source>
</evidence>
<name>A0AAF3J9Q3_9BILA</name>
<reference evidence="13" key="1">
    <citation type="submission" date="2024-02" db="UniProtKB">
        <authorList>
            <consortium name="WormBaseParasite"/>
        </authorList>
    </citation>
    <scope>IDENTIFICATION</scope>
</reference>
<keyword evidence="3 9" id="KW-0812">Transmembrane</keyword>
<dbReference type="Gene3D" id="1.20.1070.10">
    <property type="entry name" value="Rhodopsin 7-helix transmembrane proteins"/>
    <property type="match status" value="1"/>
</dbReference>
<feature type="transmembrane region" description="Helical" evidence="10">
    <location>
        <begin position="318"/>
        <end position="342"/>
    </location>
</feature>
<dbReference type="PRINTS" id="PR00237">
    <property type="entry name" value="GPCRRHODOPSN"/>
</dbReference>
<feature type="transmembrane region" description="Helical" evidence="10">
    <location>
        <begin position="32"/>
        <end position="60"/>
    </location>
</feature>
<feature type="transmembrane region" description="Helical" evidence="10">
    <location>
        <begin position="195"/>
        <end position="224"/>
    </location>
</feature>
<dbReference type="Proteomes" id="UP000887575">
    <property type="component" value="Unassembled WGS sequence"/>
</dbReference>
<dbReference type="InterPro" id="IPR017452">
    <property type="entry name" value="GPCR_Rhodpsn_7TM"/>
</dbReference>
<dbReference type="Pfam" id="PF00001">
    <property type="entry name" value="7tm_1"/>
    <property type="match status" value="1"/>
</dbReference>
<dbReference type="AlphaFoldDB" id="A0AAF3J9Q3"/>
<dbReference type="InterPro" id="IPR000276">
    <property type="entry name" value="GPCR_Rhodpsn"/>
</dbReference>
<evidence type="ECO:0000256" key="1">
    <source>
        <dbReference type="ARBA" id="ARBA00004141"/>
    </source>
</evidence>
<keyword evidence="4 10" id="KW-1133">Transmembrane helix</keyword>
<dbReference type="PANTHER" id="PTHR24235">
    <property type="entry name" value="NEUROPEPTIDE Y RECEPTOR"/>
    <property type="match status" value="1"/>
</dbReference>
<dbReference type="GO" id="GO:0005886">
    <property type="term" value="C:plasma membrane"/>
    <property type="evidence" value="ECO:0007669"/>
    <property type="project" value="TreeGrafter"/>
</dbReference>
<feature type="transmembrane region" description="Helical" evidence="10">
    <location>
        <begin position="109"/>
        <end position="130"/>
    </location>
</feature>
<evidence type="ECO:0000259" key="11">
    <source>
        <dbReference type="PROSITE" id="PS50262"/>
    </source>
</evidence>
<organism evidence="12 13">
    <name type="scientific">Mesorhabditis belari</name>
    <dbReference type="NCBI Taxonomy" id="2138241"/>
    <lineage>
        <taxon>Eukaryota</taxon>
        <taxon>Metazoa</taxon>
        <taxon>Ecdysozoa</taxon>
        <taxon>Nematoda</taxon>
        <taxon>Chromadorea</taxon>
        <taxon>Rhabditida</taxon>
        <taxon>Rhabditina</taxon>
        <taxon>Rhabditomorpha</taxon>
        <taxon>Rhabditoidea</taxon>
        <taxon>Rhabditidae</taxon>
        <taxon>Mesorhabditinae</taxon>
        <taxon>Mesorhabditis</taxon>
    </lineage>
</organism>
<feature type="transmembrane region" description="Helical" evidence="10">
    <location>
        <begin position="150"/>
        <end position="169"/>
    </location>
</feature>
<feature type="domain" description="G-protein coupled receptors family 1 profile" evidence="11">
    <location>
        <begin position="51"/>
        <end position="339"/>
    </location>
</feature>
<dbReference type="WBParaSite" id="MBELARI_LOCUS5152">
    <property type="protein sequence ID" value="MBELARI_LOCUS5152"/>
    <property type="gene ID" value="MBELARI_LOCUS5152"/>
</dbReference>
<evidence type="ECO:0000313" key="13">
    <source>
        <dbReference type="WBParaSite" id="MBELARI_LOCUS5152"/>
    </source>
</evidence>
<evidence type="ECO:0000256" key="6">
    <source>
        <dbReference type="ARBA" id="ARBA00023136"/>
    </source>
</evidence>
<dbReference type="PROSITE" id="PS00237">
    <property type="entry name" value="G_PROTEIN_RECEP_F1_1"/>
    <property type="match status" value="1"/>
</dbReference>
<keyword evidence="5 9" id="KW-0297">G-protein coupled receptor</keyword>
<keyword evidence="12" id="KW-1185">Reference proteome</keyword>
<comment type="similarity">
    <text evidence="2 9">Belongs to the G-protein coupled receptor 1 family.</text>
</comment>
<dbReference type="PANTHER" id="PTHR24235:SF27">
    <property type="entry name" value="NEUROPEPTIDE RECEPTOR NPR-1"/>
    <property type="match status" value="1"/>
</dbReference>
<keyword evidence="7 9" id="KW-0675">Receptor</keyword>
<evidence type="ECO:0000256" key="8">
    <source>
        <dbReference type="ARBA" id="ARBA00023224"/>
    </source>
</evidence>
<evidence type="ECO:0000256" key="10">
    <source>
        <dbReference type="SAM" id="Phobius"/>
    </source>
</evidence>
<dbReference type="CDD" id="cd15203">
    <property type="entry name" value="7tmA_NPYR-like"/>
    <property type="match status" value="1"/>
</dbReference>
<dbReference type="SMART" id="SM01381">
    <property type="entry name" value="7TM_GPCR_Srsx"/>
    <property type="match status" value="1"/>
</dbReference>
<sequence>MDELSDSEMLDEIAPECLPWIDVRSDPTTHPLSVAACIVLYSFVFVLGLVGNLGVIVATLRYRSLQTVQNIFIVNLAVADVILCILSIPLTPVTHIFKQWYFGEVLCKIFGAMQAIGVFIGTFFLCAIAVDRYFRLVGAPGRPLRKQDALRITVSLWWWSTGCTIPYAYHMSLHSYDRICGQFCTEKWSSETIRIYYTIFVLVIQFIVPFTIMTICYHSIFAFLRRRAANRLTSIGQQANLLYVLAATAGGDSQQHKEQLSHLIDQKKRVIAQKRRVTIILVSMVAIFGVTSLPHNVVSMLLEHDQTILTVGDTDYQYIASMVTHFLAMLSCVANPLLYAFLNPEFRELIVSSLRWTPYVVVSRSWQPTQTSIL</sequence>
<keyword evidence="6 10" id="KW-0472">Membrane</keyword>
<comment type="subcellular location">
    <subcellularLocation>
        <location evidence="1">Membrane</location>
        <topology evidence="1">Multi-pass membrane protein</topology>
    </subcellularLocation>
</comment>
<dbReference type="PROSITE" id="PS50262">
    <property type="entry name" value="G_PROTEIN_RECEP_F1_2"/>
    <property type="match status" value="1"/>
</dbReference>
<protein>
    <submittedName>
        <fullName evidence="13">G-protein coupled receptors family 1 profile domain-containing protein</fullName>
    </submittedName>
</protein>
<dbReference type="GO" id="GO:0004983">
    <property type="term" value="F:neuropeptide Y receptor activity"/>
    <property type="evidence" value="ECO:0007669"/>
    <property type="project" value="InterPro"/>
</dbReference>
<keyword evidence="8 9" id="KW-0807">Transducer</keyword>
<evidence type="ECO:0000256" key="3">
    <source>
        <dbReference type="ARBA" id="ARBA00022692"/>
    </source>
</evidence>
<dbReference type="SUPFAM" id="SSF81321">
    <property type="entry name" value="Family A G protein-coupled receptor-like"/>
    <property type="match status" value="1"/>
</dbReference>
<evidence type="ECO:0000256" key="2">
    <source>
        <dbReference type="ARBA" id="ARBA00010663"/>
    </source>
</evidence>
<feature type="transmembrane region" description="Helical" evidence="10">
    <location>
        <begin position="277"/>
        <end position="298"/>
    </location>
</feature>
<accession>A0AAF3J9Q3</accession>